<dbReference type="Proteomes" id="UP000672039">
    <property type="component" value="Chromosome"/>
</dbReference>
<reference evidence="7 8" key="1">
    <citation type="submission" date="2021-04" db="EMBL/GenBank/DDBJ databases">
        <title>Genomics, taxonomy and metabolism of representatives of sulfur bacteria of the genus Thiothrix: Thiothrix fructosivorans QT, Thiothrix unzii A1T and three new species, Thiothrix subterranea sp. nov., Thiothrix litoralis sp. nov. and 'Candidatus Thiothrix anitrata' sp. nov.</title>
        <authorList>
            <person name="Ravin N.V."/>
            <person name="Smolyakov D."/>
            <person name="Rudenko T.S."/>
            <person name="Mardanov A.V."/>
            <person name="Beletsky A.V."/>
            <person name="Markov N.D."/>
            <person name="Fomenkov A.I."/>
            <person name="Roberts R.J."/>
            <person name="Karnachuk O.V."/>
            <person name="Novikov A."/>
            <person name="Grabovich M.Y."/>
        </authorList>
    </citation>
    <scope>NUCLEOTIDE SEQUENCE [LARGE SCALE GENOMIC DNA]</scope>
    <source>
        <strain evidence="7 8">AS</strain>
    </source>
</reference>
<feature type="transmembrane region" description="Helical" evidence="6">
    <location>
        <begin position="167"/>
        <end position="200"/>
    </location>
</feature>
<dbReference type="EMBL" id="CP072801">
    <property type="protein sequence ID" value="QTR45124.1"/>
    <property type="molecule type" value="Genomic_DNA"/>
</dbReference>
<keyword evidence="8" id="KW-1185">Reference proteome</keyword>
<feature type="transmembrane region" description="Helical" evidence="6">
    <location>
        <begin position="397"/>
        <end position="417"/>
    </location>
</feature>
<organism evidence="7 8">
    <name type="scientific">Thiothrix litoralis</name>
    <dbReference type="NCBI Taxonomy" id="2891210"/>
    <lineage>
        <taxon>Bacteria</taxon>
        <taxon>Pseudomonadati</taxon>
        <taxon>Pseudomonadota</taxon>
        <taxon>Gammaproteobacteria</taxon>
        <taxon>Thiotrichales</taxon>
        <taxon>Thiotrichaceae</taxon>
        <taxon>Thiothrix</taxon>
    </lineage>
</organism>
<evidence type="ECO:0000256" key="1">
    <source>
        <dbReference type="ARBA" id="ARBA00004651"/>
    </source>
</evidence>
<feature type="transmembrane region" description="Helical" evidence="6">
    <location>
        <begin position="344"/>
        <end position="364"/>
    </location>
</feature>
<sequence length="495" mass="54435">MKNIHRNIAFSGLGYILPLLASLATIPLMIKYMGEDVYGLYIICISLIGFMTFVDLGVGQAIVKYVSQYEVTGENTKIKPILDIALMMYVVLGISIAALVALFSLPLGKLIYNADTVKAVMAGKALSITALAFLLSYINQFFLNVFKAYHRFDIPAVIQNSANIAGIVSATVLVLLGYDLLVILWGYVIIQVVALTAGYILGKRVLPVGVVLGLSFDRHIFAEMLSFSIYTFVSNFLGGIVSRLDKFIIGAILGTEAVTYYQIPHTIAQMANGIIQVLSQITFPRFSELSSLNDTVGRLALYKRSMLLVFLASMGIAVALISAGGAFLELWISAEFALKSTLTLQIIALYFFFQSNTVVAYWALQGSGNAKVTALSSFLGTVAYLVGIYFLTQYYGYNGAAMSLFLLLTPMPYFYSWVERNVGHKFSEYLLLTGLFVVFGLLIVLGLSQLHRFMPSNALFILVDGIVLTGVIGAALSYLFREELRLRFRSSVNYK</sequence>
<keyword evidence="2" id="KW-1003">Cell membrane</keyword>
<accession>A0ABX7WNG1</accession>
<feature type="transmembrane region" description="Helical" evidence="6">
    <location>
        <begin position="84"/>
        <end position="105"/>
    </location>
</feature>
<evidence type="ECO:0000256" key="6">
    <source>
        <dbReference type="SAM" id="Phobius"/>
    </source>
</evidence>
<keyword evidence="3 6" id="KW-0812">Transmembrane</keyword>
<feature type="transmembrane region" description="Helical" evidence="6">
    <location>
        <begin position="371"/>
        <end position="391"/>
    </location>
</feature>
<keyword evidence="4 6" id="KW-1133">Transmembrane helix</keyword>
<dbReference type="PANTHER" id="PTHR30250:SF26">
    <property type="entry name" value="PSMA PROTEIN"/>
    <property type="match status" value="1"/>
</dbReference>
<proteinExistence type="predicted"/>
<gene>
    <name evidence="7" type="ORF">J9253_14075</name>
</gene>
<feature type="transmembrane region" description="Helical" evidence="6">
    <location>
        <begin position="38"/>
        <end position="63"/>
    </location>
</feature>
<feature type="transmembrane region" description="Helical" evidence="6">
    <location>
        <begin position="220"/>
        <end position="241"/>
    </location>
</feature>
<dbReference type="RefSeq" id="WP_210221552.1">
    <property type="nucleotide sequence ID" value="NZ_CP072801.1"/>
</dbReference>
<evidence type="ECO:0000256" key="2">
    <source>
        <dbReference type="ARBA" id="ARBA00022475"/>
    </source>
</evidence>
<dbReference type="CDD" id="cd13128">
    <property type="entry name" value="MATE_Wzx_like"/>
    <property type="match status" value="1"/>
</dbReference>
<evidence type="ECO:0000313" key="7">
    <source>
        <dbReference type="EMBL" id="QTR45124.1"/>
    </source>
</evidence>
<dbReference type="Pfam" id="PF01943">
    <property type="entry name" value="Polysacc_synt"/>
    <property type="match status" value="1"/>
</dbReference>
<dbReference type="InterPro" id="IPR050833">
    <property type="entry name" value="Poly_Biosynth_Transport"/>
</dbReference>
<dbReference type="PANTHER" id="PTHR30250">
    <property type="entry name" value="PST FAMILY PREDICTED COLANIC ACID TRANSPORTER"/>
    <property type="match status" value="1"/>
</dbReference>
<protein>
    <submittedName>
        <fullName evidence="7">Flippase</fullName>
    </submittedName>
</protein>
<name>A0ABX7WNG1_9GAMM</name>
<evidence type="ECO:0000256" key="3">
    <source>
        <dbReference type="ARBA" id="ARBA00022692"/>
    </source>
</evidence>
<evidence type="ECO:0000313" key="8">
    <source>
        <dbReference type="Proteomes" id="UP000672039"/>
    </source>
</evidence>
<evidence type="ECO:0000256" key="4">
    <source>
        <dbReference type="ARBA" id="ARBA00022989"/>
    </source>
</evidence>
<evidence type="ECO:0000256" key="5">
    <source>
        <dbReference type="ARBA" id="ARBA00023136"/>
    </source>
</evidence>
<feature type="transmembrane region" description="Helical" evidence="6">
    <location>
        <begin position="125"/>
        <end position="146"/>
    </location>
</feature>
<dbReference type="InterPro" id="IPR002797">
    <property type="entry name" value="Polysacc_synth"/>
</dbReference>
<feature type="transmembrane region" description="Helical" evidence="6">
    <location>
        <begin position="429"/>
        <end position="447"/>
    </location>
</feature>
<comment type="subcellular location">
    <subcellularLocation>
        <location evidence="1">Cell membrane</location>
        <topology evidence="1">Multi-pass membrane protein</topology>
    </subcellularLocation>
</comment>
<feature type="transmembrane region" description="Helical" evidence="6">
    <location>
        <begin position="459"/>
        <end position="480"/>
    </location>
</feature>
<keyword evidence="5 6" id="KW-0472">Membrane</keyword>
<feature type="transmembrane region" description="Helical" evidence="6">
    <location>
        <begin position="307"/>
        <end position="332"/>
    </location>
</feature>
<feature type="transmembrane region" description="Helical" evidence="6">
    <location>
        <begin position="12"/>
        <end position="32"/>
    </location>
</feature>